<dbReference type="RefSeq" id="WP_158949506.1">
    <property type="nucleotide sequence ID" value="NZ_CP046400.1"/>
</dbReference>
<name>A0A6I6JM08_9BACT</name>
<proteinExistence type="predicted"/>
<dbReference type="KEGG" id="psel:GM415_14765"/>
<feature type="domain" description="Flagellin N-terminal" evidence="1">
    <location>
        <begin position="59"/>
        <end position="150"/>
    </location>
</feature>
<keyword evidence="2" id="KW-0282">Flagellum</keyword>
<keyword evidence="2" id="KW-0969">Cilium</keyword>
<evidence type="ECO:0000313" key="2">
    <source>
        <dbReference type="EMBL" id="QGY41332.1"/>
    </source>
</evidence>
<dbReference type="Proteomes" id="UP000428328">
    <property type="component" value="Chromosome"/>
</dbReference>
<sequence length="279" mass="30139">MALTDLEKSLLYDYSQQLLQQDMLTNQLFASSKVGQDLRSLVLGEPVRAQTFTNPFEEAISGTLRSDAQSTRQASRNVGEAASMMGIASSSMATIVDTLEEMEDMIADIEAGTLDATSSVVQGDFDDLRDKITGLISSTDYNGIYVLDSSQWGTEQITSTGEVHIQSNEGDGFNINFNAVDSGSGSVDWADLSGAALDGSLATQKSYVDNLKQWASSIADIYDSKEDSLVSQQLQLESQAQLLDNAAQMRKPSDPDYSLEKLLADLIVRNTGTIIDTDG</sequence>
<evidence type="ECO:0000259" key="1">
    <source>
        <dbReference type="Pfam" id="PF00669"/>
    </source>
</evidence>
<dbReference type="GO" id="GO:0005198">
    <property type="term" value="F:structural molecule activity"/>
    <property type="evidence" value="ECO:0007669"/>
    <property type="project" value="InterPro"/>
</dbReference>
<accession>A0A6I6JM08</accession>
<evidence type="ECO:0000313" key="3">
    <source>
        <dbReference type="Proteomes" id="UP000428328"/>
    </source>
</evidence>
<dbReference type="InterPro" id="IPR001029">
    <property type="entry name" value="Flagellin_N"/>
</dbReference>
<organism evidence="2 3">
    <name type="scientific">Pseudodesulfovibrio cashew</name>
    <dbReference type="NCBI Taxonomy" id="2678688"/>
    <lineage>
        <taxon>Bacteria</taxon>
        <taxon>Pseudomonadati</taxon>
        <taxon>Thermodesulfobacteriota</taxon>
        <taxon>Desulfovibrionia</taxon>
        <taxon>Desulfovibrionales</taxon>
        <taxon>Desulfovibrionaceae</taxon>
    </lineage>
</organism>
<gene>
    <name evidence="2" type="ORF">GM415_14765</name>
</gene>
<dbReference type="EMBL" id="CP046400">
    <property type="protein sequence ID" value="QGY41332.1"/>
    <property type="molecule type" value="Genomic_DNA"/>
</dbReference>
<dbReference type="SUPFAM" id="SSF64518">
    <property type="entry name" value="Phase 1 flagellin"/>
    <property type="match status" value="1"/>
</dbReference>
<protein>
    <submittedName>
        <fullName evidence="2">Flagellin</fullName>
    </submittedName>
</protein>
<keyword evidence="3" id="KW-1185">Reference proteome</keyword>
<keyword evidence="2" id="KW-0966">Cell projection</keyword>
<reference evidence="2 3" key="1">
    <citation type="submission" date="2019-11" db="EMBL/GenBank/DDBJ databases">
        <authorList>
            <person name="Zheng R.K."/>
            <person name="Sun C.M."/>
        </authorList>
    </citation>
    <scope>NUCLEOTIDE SEQUENCE [LARGE SCALE GENOMIC DNA]</scope>
    <source>
        <strain evidence="2 3">SRB007</strain>
    </source>
</reference>
<dbReference type="Pfam" id="PF00669">
    <property type="entry name" value="Flagellin_N"/>
    <property type="match status" value="1"/>
</dbReference>
<dbReference type="Gene3D" id="1.20.1330.10">
    <property type="entry name" value="f41 fragment of flagellin, N-terminal domain"/>
    <property type="match status" value="1"/>
</dbReference>
<dbReference type="AlphaFoldDB" id="A0A6I6JM08"/>